<dbReference type="PANTHER" id="PTHR48047">
    <property type="entry name" value="GLYCOSYLTRANSFERASE"/>
    <property type="match status" value="1"/>
</dbReference>
<reference evidence="5" key="1">
    <citation type="journal article" date="2023" name="Plant J.">
        <title>Genome sequences and population genomics provide insights into the demographic history, inbreeding, and mutation load of two 'living fossil' tree species of Dipteronia.</title>
        <authorList>
            <person name="Feng Y."/>
            <person name="Comes H.P."/>
            <person name="Chen J."/>
            <person name="Zhu S."/>
            <person name="Lu R."/>
            <person name="Zhang X."/>
            <person name="Li P."/>
            <person name="Qiu J."/>
            <person name="Olsen K.M."/>
            <person name="Qiu Y."/>
        </authorList>
    </citation>
    <scope>NUCLEOTIDE SEQUENCE</scope>
    <source>
        <strain evidence="5">NBL</strain>
    </source>
</reference>
<dbReference type="InterPro" id="IPR002213">
    <property type="entry name" value="UDP_glucos_trans"/>
</dbReference>
<evidence type="ECO:0008006" key="7">
    <source>
        <dbReference type="Google" id="ProtNLM"/>
    </source>
</evidence>
<keyword evidence="3 4" id="KW-0808">Transferase</keyword>
<evidence type="ECO:0000313" key="5">
    <source>
        <dbReference type="EMBL" id="KAK3226656.1"/>
    </source>
</evidence>
<keyword evidence="2 4" id="KW-0328">Glycosyltransferase</keyword>
<dbReference type="PROSITE" id="PS00375">
    <property type="entry name" value="UDPGT"/>
    <property type="match status" value="1"/>
</dbReference>
<dbReference type="PANTHER" id="PTHR48047:SF182">
    <property type="entry name" value="GLYCOSYLTRANSFERASE"/>
    <property type="match status" value="1"/>
</dbReference>
<dbReference type="FunFam" id="3.40.50.2000:FF:000047">
    <property type="entry name" value="Glycosyltransferase"/>
    <property type="match status" value="1"/>
</dbReference>
<evidence type="ECO:0000256" key="1">
    <source>
        <dbReference type="ARBA" id="ARBA00009995"/>
    </source>
</evidence>
<dbReference type="SUPFAM" id="SSF53756">
    <property type="entry name" value="UDP-Glycosyltransferase/glycogen phosphorylase"/>
    <property type="match status" value="1"/>
</dbReference>
<keyword evidence="6" id="KW-1185">Reference proteome</keyword>
<sequence>MNNTWCIGPLFLANSINSEKYNKTPVDEHKCLKWLDSRKSSSVLYVCFGSLSRIQPQQLMEIGLGMEASNFSFIWAIRKDHLTYQLEKWLAEEKFEERIQGRGLIVRGWAPQVSILSHPSVGGFLTHCGWNSTLEGISASKPMITWPMFAEQFFNEKLIVQVLKIGVRVGVEVSMQWEAERKVETLVKKEEIKKAIEKLMIDEGKEGEERRNRARELGELAKNAVEEGGSSYMNVQLLIQHIKQMQTSLSS</sequence>
<dbReference type="Pfam" id="PF00201">
    <property type="entry name" value="UDPGT"/>
    <property type="match status" value="1"/>
</dbReference>
<accession>A0AAE0EFP6</accession>
<evidence type="ECO:0000313" key="6">
    <source>
        <dbReference type="Proteomes" id="UP001281410"/>
    </source>
</evidence>
<dbReference type="Proteomes" id="UP001281410">
    <property type="component" value="Unassembled WGS sequence"/>
</dbReference>
<evidence type="ECO:0000256" key="2">
    <source>
        <dbReference type="ARBA" id="ARBA00022676"/>
    </source>
</evidence>
<gene>
    <name evidence="5" type="ORF">Dsin_006518</name>
</gene>
<evidence type="ECO:0000256" key="4">
    <source>
        <dbReference type="RuleBase" id="RU003718"/>
    </source>
</evidence>
<dbReference type="InterPro" id="IPR035595">
    <property type="entry name" value="UDP_glycos_trans_CS"/>
</dbReference>
<evidence type="ECO:0000256" key="3">
    <source>
        <dbReference type="ARBA" id="ARBA00022679"/>
    </source>
</evidence>
<protein>
    <recommendedName>
        <fullName evidence="7">UDP-glycosyltransferases domain-containing protein</fullName>
    </recommendedName>
</protein>
<name>A0AAE0EFP6_9ROSI</name>
<proteinExistence type="inferred from homology"/>
<organism evidence="5 6">
    <name type="scientific">Dipteronia sinensis</name>
    <dbReference type="NCBI Taxonomy" id="43782"/>
    <lineage>
        <taxon>Eukaryota</taxon>
        <taxon>Viridiplantae</taxon>
        <taxon>Streptophyta</taxon>
        <taxon>Embryophyta</taxon>
        <taxon>Tracheophyta</taxon>
        <taxon>Spermatophyta</taxon>
        <taxon>Magnoliopsida</taxon>
        <taxon>eudicotyledons</taxon>
        <taxon>Gunneridae</taxon>
        <taxon>Pentapetalae</taxon>
        <taxon>rosids</taxon>
        <taxon>malvids</taxon>
        <taxon>Sapindales</taxon>
        <taxon>Sapindaceae</taxon>
        <taxon>Hippocastanoideae</taxon>
        <taxon>Acereae</taxon>
        <taxon>Dipteronia</taxon>
    </lineage>
</organism>
<dbReference type="CDD" id="cd03784">
    <property type="entry name" value="GT1_Gtf-like"/>
    <property type="match status" value="1"/>
</dbReference>
<dbReference type="AlphaFoldDB" id="A0AAE0EFP6"/>
<dbReference type="GO" id="GO:0035251">
    <property type="term" value="F:UDP-glucosyltransferase activity"/>
    <property type="evidence" value="ECO:0007669"/>
    <property type="project" value="TreeGrafter"/>
</dbReference>
<comment type="caution">
    <text evidence="5">The sequence shown here is derived from an EMBL/GenBank/DDBJ whole genome shotgun (WGS) entry which is preliminary data.</text>
</comment>
<dbReference type="Gene3D" id="3.40.50.2000">
    <property type="entry name" value="Glycogen Phosphorylase B"/>
    <property type="match status" value="2"/>
</dbReference>
<dbReference type="EMBL" id="JANJYJ010000002">
    <property type="protein sequence ID" value="KAK3226656.1"/>
    <property type="molecule type" value="Genomic_DNA"/>
</dbReference>
<comment type="similarity">
    <text evidence="1 4">Belongs to the UDP-glycosyltransferase family.</text>
</comment>